<protein>
    <submittedName>
        <fullName evidence="8">Putative transport protein HsrA</fullName>
    </submittedName>
</protein>
<dbReference type="PANTHER" id="PTHR42718">
    <property type="entry name" value="MAJOR FACILITATOR SUPERFAMILY MULTIDRUG TRANSPORTER MFSC"/>
    <property type="match status" value="1"/>
</dbReference>
<evidence type="ECO:0000256" key="6">
    <source>
        <dbReference type="SAM" id="Phobius"/>
    </source>
</evidence>
<feature type="transmembrane region" description="Helical" evidence="6">
    <location>
        <begin position="205"/>
        <end position="224"/>
    </location>
</feature>
<keyword evidence="9" id="KW-1185">Reference proteome</keyword>
<feature type="transmembrane region" description="Helical" evidence="6">
    <location>
        <begin position="99"/>
        <end position="120"/>
    </location>
</feature>
<evidence type="ECO:0000256" key="2">
    <source>
        <dbReference type="ARBA" id="ARBA00022448"/>
    </source>
</evidence>
<dbReference type="InterPro" id="IPR036259">
    <property type="entry name" value="MFS_trans_sf"/>
</dbReference>
<feature type="transmembrane region" description="Helical" evidence="6">
    <location>
        <begin position="291"/>
        <end position="308"/>
    </location>
</feature>
<proteinExistence type="predicted"/>
<evidence type="ECO:0000313" key="9">
    <source>
        <dbReference type="Proteomes" id="UP000201838"/>
    </source>
</evidence>
<keyword evidence="4 6" id="KW-1133">Transmembrane helix</keyword>
<feature type="transmembrane region" description="Helical" evidence="6">
    <location>
        <begin position="267"/>
        <end position="285"/>
    </location>
</feature>
<dbReference type="PANTHER" id="PTHR42718:SF9">
    <property type="entry name" value="MAJOR FACILITATOR SUPERFAMILY MULTIDRUG TRANSPORTER MFSC"/>
    <property type="match status" value="1"/>
</dbReference>
<name>A0A238J272_9RHOB</name>
<evidence type="ECO:0000256" key="1">
    <source>
        <dbReference type="ARBA" id="ARBA00004141"/>
    </source>
</evidence>
<feature type="transmembrane region" description="Helical" evidence="6">
    <location>
        <begin position="132"/>
        <end position="152"/>
    </location>
</feature>
<dbReference type="Pfam" id="PF07690">
    <property type="entry name" value="MFS_1"/>
    <property type="match status" value="1"/>
</dbReference>
<keyword evidence="2" id="KW-0813">Transport</keyword>
<dbReference type="GO" id="GO:0016020">
    <property type="term" value="C:membrane"/>
    <property type="evidence" value="ECO:0007669"/>
    <property type="project" value="UniProtKB-SubCell"/>
</dbReference>
<sequence length="378" mass="40402">MSVSNRRVIVGAIAASIAFVMELTLVPLLLPAIQDHFDLSIGQLAWVFNSYGVSVAIGVLVGGLLGDLFKATRVFAAGVVCFASGAAIVAFAGNFESLIAGRVLQGFGGGVFSPLIPLLLTRSSPLRPGKVLIVWGSVAGYVAAFAPFIYGSTLANNGWSYAFIIFAVVSLVALCIVWWSRSDHEPHSADRSIANYAQLLHSKRLWIMLTYVLCTYGAITYYLFRLPLWLADNAFPVVSVGVILSSMWLSFSVVSTLLRNWVDQPHVHIILLVAPLFIASGYPLAYLCPDFICVLFSAILVGCGLACSNAPSTQMILEFAPRGMGAASASLDITFARLGGVVTVAFLAQSMFSYAIFAVAGMSVVAFICALTAARKYR</sequence>
<feature type="transmembrane region" description="Helical" evidence="6">
    <location>
        <begin position="158"/>
        <end position="179"/>
    </location>
</feature>
<comment type="subcellular location">
    <subcellularLocation>
        <location evidence="1">Membrane</location>
        <topology evidence="1">Multi-pass membrane protein</topology>
    </subcellularLocation>
</comment>
<dbReference type="RefSeq" id="WP_245813861.1">
    <property type="nucleotide sequence ID" value="NZ_FXXQ01000010.1"/>
</dbReference>
<dbReference type="AlphaFoldDB" id="A0A238J272"/>
<dbReference type="InterPro" id="IPR020846">
    <property type="entry name" value="MFS_dom"/>
</dbReference>
<feature type="transmembrane region" description="Helical" evidence="6">
    <location>
        <begin position="12"/>
        <end position="33"/>
    </location>
</feature>
<keyword evidence="3 6" id="KW-0812">Transmembrane</keyword>
<gene>
    <name evidence="8" type="primary">hsrA</name>
    <name evidence="8" type="ORF">BOA8489_02895</name>
</gene>
<keyword evidence="5 6" id="KW-0472">Membrane</keyword>
<accession>A0A238J272</accession>
<feature type="domain" description="Major facilitator superfamily (MFS) profile" evidence="7">
    <location>
        <begin position="8"/>
        <end position="378"/>
    </location>
</feature>
<dbReference type="SUPFAM" id="SSF103473">
    <property type="entry name" value="MFS general substrate transporter"/>
    <property type="match status" value="1"/>
</dbReference>
<evidence type="ECO:0000259" key="7">
    <source>
        <dbReference type="PROSITE" id="PS50850"/>
    </source>
</evidence>
<dbReference type="Proteomes" id="UP000201838">
    <property type="component" value="Unassembled WGS sequence"/>
</dbReference>
<evidence type="ECO:0000256" key="5">
    <source>
        <dbReference type="ARBA" id="ARBA00023136"/>
    </source>
</evidence>
<feature type="transmembrane region" description="Helical" evidence="6">
    <location>
        <begin position="236"/>
        <end position="258"/>
    </location>
</feature>
<dbReference type="InterPro" id="IPR011701">
    <property type="entry name" value="MFS"/>
</dbReference>
<feature type="transmembrane region" description="Helical" evidence="6">
    <location>
        <begin position="74"/>
        <end position="93"/>
    </location>
</feature>
<dbReference type="Gene3D" id="1.20.1250.20">
    <property type="entry name" value="MFS general substrate transporter like domains"/>
    <property type="match status" value="1"/>
</dbReference>
<dbReference type="GO" id="GO:0022857">
    <property type="term" value="F:transmembrane transporter activity"/>
    <property type="evidence" value="ECO:0007669"/>
    <property type="project" value="InterPro"/>
</dbReference>
<feature type="transmembrane region" description="Helical" evidence="6">
    <location>
        <begin position="354"/>
        <end position="374"/>
    </location>
</feature>
<organism evidence="8 9">
    <name type="scientific">Boseongicola aestuarii</name>
    <dbReference type="NCBI Taxonomy" id="1470561"/>
    <lineage>
        <taxon>Bacteria</taxon>
        <taxon>Pseudomonadati</taxon>
        <taxon>Pseudomonadota</taxon>
        <taxon>Alphaproteobacteria</taxon>
        <taxon>Rhodobacterales</taxon>
        <taxon>Paracoccaceae</taxon>
        <taxon>Boseongicola</taxon>
    </lineage>
</organism>
<evidence type="ECO:0000256" key="3">
    <source>
        <dbReference type="ARBA" id="ARBA00022692"/>
    </source>
</evidence>
<dbReference type="PROSITE" id="PS50850">
    <property type="entry name" value="MFS"/>
    <property type="match status" value="1"/>
</dbReference>
<reference evidence="8 9" key="1">
    <citation type="submission" date="2017-05" db="EMBL/GenBank/DDBJ databases">
        <authorList>
            <person name="Song R."/>
            <person name="Chenine A.L."/>
            <person name="Ruprecht R.M."/>
        </authorList>
    </citation>
    <scope>NUCLEOTIDE SEQUENCE [LARGE SCALE GENOMIC DNA]</scope>
    <source>
        <strain evidence="8 9">CECT 8489</strain>
    </source>
</reference>
<feature type="transmembrane region" description="Helical" evidence="6">
    <location>
        <begin position="329"/>
        <end position="348"/>
    </location>
</feature>
<feature type="transmembrane region" description="Helical" evidence="6">
    <location>
        <begin position="45"/>
        <end position="65"/>
    </location>
</feature>
<evidence type="ECO:0000313" key="8">
    <source>
        <dbReference type="EMBL" id="SMX24766.1"/>
    </source>
</evidence>
<dbReference type="EMBL" id="FXXQ01000010">
    <property type="protein sequence ID" value="SMX24766.1"/>
    <property type="molecule type" value="Genomic_DNA"/>
</dbReference>
<evidence type="ECO:0000256" key="4">
    <source>
        <dbReference type="ARBA" id="ARBA00022989"/>
    </source>
</evidence>